<dbReference type="AlphaFoldDB" id="A0A1S1HD16"/>
<dbReference type="EMBL" id="MIPT01000001">
    <property type="protein sequence ID" value="OHT19722.1"/>
    <property type="molecule type" value="Genomic_DNA"/>
</dbReference>
<dbReference type="RefSeq" id="WP_070933602.1">
    <property type="nucleotide sequence ID" value="NZ_MIPT01000001.1"/>
</dbReference>
<dbReference type="PANTHER" id="PTHR42901:SF1">
    <property type="entry name" value="ALCOHOL DEHYDROGENASE"/>
    <property type="match status" value="1"/>
</dbReference>
<dbReference type="PROSITE" id="PS00061">
    <property type="entry name" value="ADH_SHORT"/>
    <property type="match status" value="1"/>
</dbReference>
<dbReference type="InterPro" id="IPR002347">
    <property type="entry name" value="SDR_fam"/>
</dbReference>
<sequence length="245" mass="24654">MTARPLEGRTALVTGASRGIGAATAEALAAAGAHVILTARTAGGLEEVEGRIHAAGGTATIAPLDLTDGESISRLATAIAGRWPKLDILVLNAATLGTLAPVPAIDGKEFAKVLALNVVAQQALIAAFDPLLKAADAARVIGITSSVGGSPRAYWGAYGASKAALETLLLAYADEVANLGDVRVAIVDPGATATKMRARAFPGEDAATLKPASVVGNAIVELLARDFPTGHRVRVESAPAAQAAE</sequence>
<comment type="caution">
    <text evidence="3">The sequence shown here is derived from an EMBL/GenBank/DDBJ whole genome shotgun (WGS) entry which is preliminary data.</text>
</comment>
<protein>
    <submittedName>
        <fullName evidence="3">Putative oxidoreductase YciK</fullName>
        <ecNumber evidence="3">1.-.-.-</ecNumber>
    </submittedName>
</protein>
<evidence type="ECO:0000313" key="4">
    <source>
        <dbReference type="Proteomes" id="UP000179467"/>
    </source>
</evidence>
<dbReference type="PRINTS" id="PR00081">
    <property type="entry name" value="GDHRDH"/>
</dbReference>
<dbReference type="EC" id="1.-.-.-" evidence="3"/>
<evidence type="ECO:0000256" key="2">
    <source>
        <dbReference type="ARBA" id="ARBA00023002"/>
    </source>
</evidence>
<dbReference type="Proteomes" id="UP000179467">
    <property type="component" value="Unassembled WGS sequence"/>
</dbReference>
<dbReference type="Gene3D" id="3.40.50.720">
    <property type="entry name" value="NAD(P)-binding Rossmann-like Domain"/>
    <property type="match status" value="1"/>
</dbReference>
<keyword evidence="2 3" id="KW-0560">Oxidoreductase</keyword>
<keyword evidence="4" id="KW-1185">Reference proteome</keyword>
<dbReference type="Pfam" id="PF00106">
    <property type="entry name" value="adh_short"/>
    <property type="match status" value="1"/>
</dbReference>
<evidence type="ECO:0000313" key="3">
    <source>
        <dbReference type="EMBL" id="OHT19722.1"/>
    </source>
</evidence>
<dbReference type="PANTHER" id="PTHR42901">
    <property type="entry name" value="ALCOHOL DEHYDROGENASE"/>
    <property type="match status" value="1"/>
</dbReference>
<dbReference type="GO" id="GO:0016491">
    <property type="term" value="F:oxidoreductase activity"/>
    <property type="evidence" value="ECO:0007669"/>
    <property type="project" value="UniProtKB-KW"/>
</dbReference>
<dbReference type="SUPFAM" id="SSF51735">
    <property type="entry name" value="NAD(P)-binding Rossmann-fold domains"/>
    <property type="match status" value="1"/>
</dbReference>
<comment type="similarity">
    <text evidence="1">Belongs to the short-chain dehydrogenases/reductases (SDR) family.</text>
</comment>
<name>A0A1S1HD16_9SPHN</name>
<evidence type="ECO:0000256" key="1">
    <source>
        <dbReference type="ARBA" id="ARBA00006484"/>
    </source>
</evidence>
<gene>
    <name evidence="3" type="primary">yciK</name>
    <name evidence="3" type="ORF">BHE75_01710</name>
</gene>
<organism evidence="3 4">
    <name type="scientific">Edaphosphingomonas haloaromaticamans</name>
    <dbReference type="NCBI Taxonomy" id="653954"/>
    <lineage>
        <taxon>Bacteria</taxon>
        <taxon>Pseudomonadati</taxon>
        <taxon>Pseudomonadota</taxon>
        <taxon>Alphaproteobacteria</taxon>
        <taxon>Sphingomonadales</taxon>
        <taxon>Rhizorhabdaceae</taxon>
        <taxon>Edaphosphingomonas</taxon>
    </lineage>
</organism>
<proteinExistence type="inferred from homology"/>
<dbReference type="OrthoDB" id="9790785at2"/>
<accession>A0A1S1HD16</accession>
<dbReference type="InterPro" id="IPR020904">
    <property type="entry name" value="Sc_DH/Rdtase_CS"/>
</dbReference>
<dbReference type="InterPro" id="IPR036291">
    <property type="entry name" value="NAD(P)-bd_dom_sf"/>
</dbReference>
<reference evidence="3 4" key="1">
    <citation type="submission" date="2016-09" db="EMBL/GenBank/DDBJ databases">
        <title>Metabolic pathway, cell adaptation mechanisms and a novel monoxygenase revealed through proteogenomic-transcription analysis of a Sphingomonas haloaromaticamans strain degrading the fungicide ortho-phenylphenol.</title>
        <authorList>
            <person name="Perruchon C."/>
            <person name="Papadopoulou E.S."/>
            <person name="Rousidou C."/>
            <person name="Vasileiadis S."/>
            <person name="Tanou G."/>
            <person name="Amoutzias G."/>
            <person name="Molassiotis A."/>
            <person name="Karpouzas D.G."/>
        </authorList>
    </citation>
    <scope>NUCLEOTIDE SEQUENCE [LARGE SCALE GENOMIC DNA]</scope>
    <source>
        <strain evidence="3 4">P3</strain>
    </source>
</reference>